<keyword evidence="1 5" id="KW-0479">Metal-binding</keyword>
<evidence type="ECO:0000256" key="3">
    <source>
        <dbReference type="ARBA" id="ARBA00029741"/>
    </source>
</evidence>
<sequence>MLYPLLLKAPLKDYIWGGKKLKTEYNKKTELENVAESWELACHRDGHSIILNGEAAGMELESYIALKGDRVVGAHAARFSYFPILIKLLDSEQDLSVQVHPDNDYALRVEGEYGKTEFWYVVDCEPGASLIYGLNREVTRDELRQRIEDKTLLEVCNRVPVKPGDAFLIEAGTLHSIGGGITVAEIQQNSNTTYRVYDYGRLDKNGKPRELHVDKALDVVSLKPSPKPSALPPNLLFAEYDMKQLVSCEYFTVHEFNLHGRCHLLSDRSSFQSIMVLDGLMELECRTGYETLEKGASVFVPADYGEYWIRGNGKFLLTTV</sequence>
<feature type="domain" description="Phosphomannose isomerase type I catalytic" evidence="7">
    <location>
        <begin position="7"/>
        <end position="106"/>
    </location>
</feature>
<keyword evidence="9" id="KW-0413">Isomerase</keyword>
<dbReference type="InterPro" id="IPR014710">
    <property type="entry name" value="RmlC-like_jellyroll"/>
</dbReference>
<dbReference type="STRING" id="1123243.SAMN02745190_02356"/>
<dbReference type="InterPro" id="IPR049071">
    <property type="entry name" value="MPI_cupin_dom"/>
</dbReference>
<dbReference type="Proteomes" id="UP000184404">
    <property type="component" value="Unassembled WGS sequence"/>
</dbReference>
<accession>A0A1M5ALK5</accession>
<dbReference type="GO" id="GO:0005975">
    <property type="term" value="P:carbohydrate metabolic process"/>
    <property type="evidence" value="ECO:0007669"/>
    <property type="project" value="InterPro"/>
</dbReference>
<dbReference type="GO" id="GO:0004476">
    <property type="term" value="F:mannose-6-phosphate isomerase activity"/>
    <property type="evidence" value="ECO:0007669"/>
    <property type="project" value="InterPro"/>
</dbReference>
<feature type="binding site" evidence="5">
    <location>
        <position position="175"/>
    </location>
    <ligand>
        <name>Zn(2+)</name>
        <dbReference type="ChEBI" id="CHEBI:29105"/>
    </ligand>
</feature>
<dbReference type="InterPro" id="IPR014628">
    <property type="entry name" value="Man6P_isomerase_Firm_short"/>
</dbReference>
<dbReference type="InterPro" id="IPR046457">
    <property type="entry name" value="PMI_typeI_cat"/>
</dbReference>
<dbReference type="InterPro" id="IPR051804">
    <property type="entry name" value="Carb_Metab_Reg_Kinase/Isom"/>
</dbReference>
<feature type="binding site" evidence="5">
    <location>
        <position position="100"/>
    </location>
    <ligand>
        <name>Zn(2+)</name>
        <dbReference type="ChEBI" id="CHEBI:29105"/>
    </ligand>
</feature>
<dbReference type="Gene3D" id="2.60.120.10">
    <property type="entry name" value="Jelly Rolls"/>
    <property type="match status" value="2"/>
</dbReference>
<evidence type="ECO:0000256" key="5">
    <source>
        <dbReference type="PIRSR" id="PIRSR036894-1"/>
    </source>
</evidence>
<dbReference type="PRINTS" id="PR00714">
    <property type="entry name" value="MAN6PISMRASE"/>
</dbReference>
<dbReference type="Pfam" id="PF21621">
    <property type="entry name" value="MPI_cupin_dom"/>
    <property type="match status" value="1"/>
</dbReference>
<evidence type="ECO:0000259" key="7">
    <source>
        <dbReference type="Pfam" id="PF20511"/>
    </source>
</evidence>
<feature type="binding site" evidence="5">
    <location>
        <position position="117"/>
    </location>
    <ligand>
        <name>Zn(2+)</name>
        <dbReference type="ChEBI" id="CHEBI:29105"/>
    </ligand>
</feature>
<evidence type="ECO:0000259" key="8">
    <source>
        <dbReference type="Pfam" id="PF21621"/>
    </source>
</evidence>
<comment type="cofactor">
    <cofactor evidence="5">
        <name>Zn(2+)</name>
        <dbReference type="ChEBI" id="CHEBI:29105"/>
    </cofactor>
    <text evidence="5">Binds 1 zinc ion per subunit.</text>
</comment>
<dbReference type="SUPFAM" id="SSF51182">
    <property type="entry name" value="RmlC-like cupins"/>
    <property type="match status" value="1"/>
</dbReference>
<dbReference type="PANTHER" id="PTHR42742:SF3">
    <property type="entry name" value="FRUCTOKINASE"/>
    <property type="match status" value="1"/>
</dbReference>
<organism evidence="9 10">
    <name type="scientific">Schwartzia succinivorans DSM 10502</name>
    <dbReference type="NCBI Taxonomy" id="1123243"/>
    <lineage>
        <taxon>Bacteria</taxon>
        <taxon>Bacillati</taxon>
        <taxon>Bacillota</taxon>
        <taxon>Negativicutes</taxon>
        <taxon>Selenomonadales</taxon>
        <taxon>Selenomonadaceae</taxon>
        <taxon>Schwartzia</taxon>
    </lineage>
</organism>
<dbReference type="GO" id="GO:0008270">
    <property type="term" value="F:zinc ion binding"/>
    <property type="evidence" value="ECO:0007669"/>
    <property type="project" value="InterPro"/>
</dbReference>
<evidence type="ECO:0000256" key="1">
    <source>
        <dbReference type="ARBA" id="ARBA00022723"/>
    </source>
</evidence>
<feature type="domain" description="Mannose-6-phosphate isomerase cupin" evidence="8">
    <location>
        <begin position="243"/>
        <end position="317"/>
    </location>
</feature>
<dbReference type="InterPro" id="IPR011051">
    <property type="entry name" value="RmlC_Cupin_sf"/>
</dbReference>
<evidence type="ECO:0000256" key="6">
    <source>
        <dbReference type="PIRSR" id="PIRSR036894-2"/>
    </source>
</evidence>
<evidence type="ECO:0000313" key="10">
    <source>
        <dbReference type="Proteomes" id="UP000184404"/>
    </source>
</evidence>
<dbReference type="AlphaFoldDB" id="A0A1M5ALK5"/>
<reference evidence="9 10" key="1">
    <citation type="submission" date="2016-11" db="EMBL/GenBank/DDBJ databases">
        <authorList>
            <person name="Jaros S."/>
            <person name="Januszkiewicz K."/>
            <person name="Wedrychowicz H."/>
        </authorList>
    </citation>
    <scope>NUCLEOTIDE SEQUENCE [LARGE SCALE GENOMIC DNA]</scope>
    <source>
        <strain evidence="9 10">DSM 10502</strain>
    </source>
</reference>
<protein>
    <recommendedName>
        <fullName evidence="3">Phosphohexomutase</fullName>
    </recommendedName>
    <alternativeName>
        <fullName evidence="4">Phosphomannose isomerase</fullName>
    </alternativeName>
</protein>
<dbReference type="GO" id="GO:0009298">
    <property type="term" value="P:GDP-mannose biosynthetic process"/>
    <property type="evidence" value="ECO:0007669"/>
    <property type="project" value="InterPro"/>
</dbReference>
<evidence type="ECO:0000256" key="4">
    <source>
        <dbReference type="ARBA" id="ARBA00030762"/>
    </source>
</evidence>
<name>A0A1M5ALK5_9FIRM</name>
<feature type="active site" evidence="6">
    <location>
        <position position="195"/>
    </location>
</feature>
<keyword evidence="10" id="KW-1185">Reference proteome</keyword>
<proteinExistence type="predicted"/>
<dbReference type="OrthoDB" id="9808275at2"/>
<evidence type="ECO:0000313" key="9">
    <source>
        <dbReference type="EMBL" id="SHF31024.1"/>
    </source>
</evidence>
<evidence type="ECO:0000256" key="2">
    <source>
        <dbReference type="ARBA" id="ARBA00022833"/>
    </source>
</evidence>
<dbReference type="EMBL" id="FQUG01000013">
    <property type="protein sequence ID" value="SHF31024.1"/>
    <property type="molecule type" value="Genomic_DNA"/>
</dbReference>
<dbReference type="PIRSF" id="PIRSF036894">
    <property type="entry name" value="PMI_Firm_short"/>
    <property type="match status" value="1"/>
</dbReference>
<dbReference type="PANTHER" id="PTHR42742">
    <property type="entry name" value="TRANSCRIPTIONAL REPRESSOR MPRA"/>
    <property type="match status" value="1"/>
</dbReference>
<dbReference type="InterPro" id="IPR016305">
    <property type="entry name" value="Mannose-6-P_Isomerase"/>
</dbReference>
<gene>
    <name evidence="9" type="ORF">SAMN02745190_02356</name>
</gene>
<dbReference type="Pfam" id="PF20511">
    <property type="entry name" value="PMI_typeI_cat"/>
    <property type="match status" value="1"/>
</dbReference>
<dbReference type="RefSeq" id="WP_072936454.1">
    <property type="nucleotide sequence ID" value="NZ_FQUG01000013.1"/>
</dbReference>
<dbReference type="CDD" id="cd07010">
    <property type="entry name" value="cupin_PMI_type_I_N_bac"/>
    <property type="match status" value="1"/>
</dbReference>
<keyword evidence="2 5" id="KW-0862">Zinc</keyword>